<dbReference type="RefSeq" id="WP_012830120.1">
    <property type="nucleotide sequence ID" value="NC_013440.1"/>
</dbReference>
<dbReference type="InterPro" id="IPR036291">
    <property type="entry name" value="NAD(P)-bd_dom_sf"/>
</dbReference>
<keyword evidence="1" id="KW-0521">NADP</keyword>
<dbReference type="OrthoDB" id="9808651at2"/>
<keyword evidence="2" id="KW-0560">Oxidoreductase</keyword>
<name>D0LVG7_HALO1</name>
<organism evidence="4 5">
    <name type="scientific">Haliangium ochraceum (strain DSM 14365 / JCM 11303 / SMP-2)</name>
    <dbReference type="NCBI Taxonomy" id="502025"/>
    <lineage>
        <taxon>Bacteria</taxon>
        <taxon>Pseudomonadati</taxon>
        <taxon>Myxococcota</taxon>
        <taxon>Polyangia</taxon>
        <taxon>Haliangiales</taxon>
        <taxon>Kofleriaceae</taxon>
        <taxon>Haliangium</taxon>
    </lineage>
</organism>
<gene>
    <name evidence="4" type="ordered locus">Hoch_5040</name>
</gene>
<reference evidence="4 5" key="1">
    <citation type="journal article" date="2010" name="Stand. Genomic Sci.">
        <title>Complete genome sequence of Haliangium ochraceum type strain (SMP-2).</title>
        <authorList>
            <consortium name="US DOE Joint Genome Institute (JGI-PGF)"/>
            <person name="Ivanova N."/>
            <person name="Daum C."/>
            <person name="Lang E."/>
            <person name="Abt B."/>
            <person name="Kopitz M."/>
            <person name="Saunders E."/>
            <person name="Lapidus A."/>
            <person name="Lucas S."/>
            <person name="Glavina Del Rio T."/>
            <person name="Nolan M."/>
            <person name="Tice H."/>
            <person name="Copeland A."/>
            <person name="Cheng J.F."/>
            <person name="Chen F."/>
            <person name="Bruce D."/>
            <person name="Goodwin L."/>
            <person name="Pitluck S."/>
            <person name="Mavromatis K."/>
            <person name="Pati A."/>
            <person name="Mikhailova N."/>
            <person name="Chen A."/>
            <person name="Palaniappan K."/>
            <person name="Land M."/>
            <person name="Hauser L."/>
            <person name="Chang Y.J."/>
            <person name="Jeffries C.D."/>
            <person name="Detter J.C."/>
            <person name="Brettin T."/>
            <person name="Rohde M."/>
            <person name="Goker M."/>
            <person name="Bristow J."/>
            <person name="Markowitz V."/>
            <person name="Eisen J.A."/>
            <person name="Hugenholtz P."/>
            <person name="Kyrpides N.C."/>
            <person name="Klenk H.P."/>
        </authorList>
    </citation>
    <scope>NUCLEOTIDE SEQUENCE [LARGE SCALE GENOMIC DNA]</scope>
    <source>
        <strain evidence="5">DSM 14365 / CIP 107738 / JCM 11303 / AJ 13395 / SMP-2</strain>
    </source>
</reference>
<proteinExistence type="predicted"/>
<dbReference type="SUPFAM" id="SSF51735">
    <property type="entry name" value="NAD(P)-binding Rossmann-fold domains"/>
    <property type="match status" value="1"/>
</dbReference>
<dbReference type="HOGENOM" id="CLU_026673_3_1_7"/>
<keyword evidence="5" id="KW-1185">Reference proteome</keyword>
<dbReference type="Gene3D" id="3.40.50.720">
    <property type="entry name" value="NAD(P)-binding Rossmann-like Domain"/>
    <property type="match status" value="1"/>
</dbReference>
<dbReference type="InterPro" id="IPR020843">
    <property type="entry name" value="ER"/>
</dbReference>
<dbReference type="Pfam" id="PF08240">
    <property type="entry name" value="ADH_N"/>
    <property type="match status" value="1"/>
</dbReference>
<evidence type="ECO:0000256" key="2">
    <source>
        <dbReference type="ARBA" id="ARBA00023002"/>
    </source>
</evidence>
<dbReference type="InterPro" id="IPR013154">
    <property type="entry name" value="ADH-like_N"/>
</dbReference>
<dbReference type="GO" id="GO:0035925">
    <property type="term" value="F:mRNA 3'-UTR AU-rich region binding"/>
    <property type="evidence" value="ECO:0007669"/>
    <property type="project" value="TreeGrafter"/>
</dbReference>
<sequence>MKAIRVHDTGGPEVLRSEAIELPEPGPGQVRIAVAAAGVNFIDTYHRTGLYPRERPFTLGLEGAGTIEASGEGVSDDLQPGARVAWTNVPGSYASHVIADAERLVPVPEGVTSEDAAAVMLQGMTAHYLVHDTYPVGAGTVCLLHAAAGGVGLLVCQMAKQRGARVIGTASSANKAERARQAGAADMILYTSQDFRAEVERLTGGEGVHVAYDSVGKSTFEGSLACLRRRGMLVLFGQSSGPIGSFDPLMLSRGGSLYMTRPTLFDYTATRAELLARAGAVLGAVASGALRVSIDRTLPMDDAAEAHRLLEGRKTSGKLLLTP</sequence>
<dbReference type="Gene3D" id="3.90.180.10">
    <property type="entry name" value="Medium-chain alcohol dehydrogenases, catalytic domain"/>
    <property type="match status" value="1"/>
</dbReference>
<dbReference type="CDD" id="cd05286">
    <property type="entry name" value="QOR2"/>
    <property type="match status" value="1"/>
</dbReference>
<dbReference type="STRING" id="502025.Hoch_5040"/>
<dbReference type="Pfam" id="PF00107">
    <property type="entry name" value="ADH_zinc_N"/>
    <property type="match status" value="1"/>
</dbReference>
<dbReference type="FunFam" id="3.40.50.720:FF:000053">
    <property type="entry name" value="Quinone oxidoreductase 1"/>
    <property type="match status" value="1"/>
</dbReference>
<dbReference type="GO" id="GO:0005829">
    <property type="term" value="C:cytosol"/>
    <property type="evidence" value="ECO:0007669"/>
    <property type="project" value="TreeGrafter"/>
</dbReference>
<dbReference type="PANTHER" id="PTHR48106:SF13">
    <property type="entry name" value="QUINONE OXIDOREDUCTASE-RELATED"/>
    <property type="match status" value="1"/>
</dbReference>
<dbReference type="InterPro" id="IPR011032">
    <property type="entry name" value="GroES-like_sf"/>
</dbReference>
<evidence type="ECO:0000313" key="5">
    <source>
        <dbReference type="Proteomes" id="UP000001880"/>
    </source>
</evidence>
<evidence type="ECO:0000259" key="3">
    <source>
        <dbReference type="SMART" id="SM00829"/>
    </source>
</evidence>
<protein>
    <submittedName>
        <fullName evidence="4">Alcohol dehydrogenase zinc-binding domain protein</fullName>
    </submittedName>
</protein>
<dbReference type="EMBL" id="CP001804">
    <property type="protein sequence ID" value="ACY17528.1"/>
    <property type="molecule type" value="Genomic_DNA"/>
</dbReference>
<dbReference type="InterPro" id="IPR047618">
    <property type="entry name" value="QOR-like"/>
</dbReference>
<dbReference type="InterPro" id="IPR013149">
    <property type="entry name" value="ADH-like_C"/>
</dbReference>
<dbReference type="Proteomes" id="UP000001880">
    <property type="component" value="Chromosome"/>
</dbReference>
<dbReference type="KEGG" id="hoh:Hoch_5040"/>
<dbReference type="GO" id="GO:0003960">
    <property type="term" value="F:quinone reductase (NADPH) activity"/>
    <property type="evidence" value="ECO:0007669"/>
    <property type="project" value="InterPro"/>
</dbReference>
<dbReference type="SUPFAM" id="SSF50129">
    <property type="entry name" value="GroES-like"/>
    <property type="match status" value="1"/>
</dbReference>
<dbReference type="AlphaFoldDB" id="D0LVG7"/>
<feature type="domain" description="Enoyl reductase (ER)" evidence="3">
    <location>
        <begin position="10"/>
        <end position="321"/>
    </location>
</feature>
<dbReference type="GO" id="GO:0070402">
    <property type="term" value="F:NADPH binding"/>
    <property type="evidence" value="ECO:0007669"/>
    <property type="project" value="TreeGrafter"/>
</dbReference>
<evidence type="ECO:0000256" key="1">
    <source>
        <dbReference type="ARBA" id="ARBA00022857"/>
    </source>
</evidence>
<accession>D0LVG7</accession>
<dbReference type="SMART" id="SM00829">
    <property type="entry name" value="PKS_ER"/>
    <property type="match status" value="1"/>
</dbReference>
<evidence type="ECO:0000313" key="4">
    <source>
        <dbReference type="EMBL" id="ACY17528.1"/>
    </source>
</evidence>
<dbReference type="eggNOG" id="COG0604">
    <property type="taxonomic scope" value="Bacteria"/>
</dbReference>
<dbReference type="PANTHER" id="PTHR48106">
    <property type="entry name" value="QUINONE OXIDOREDUCTASE PIG3-RELATED"/>
    <property type="match status" value="1"/>
</dbReference>